<organism evidence="2 3">
    <name type="scientific">Actinocrinis puniceicyclus</name>
    <dbReference type="NCBI Taxonomy" id="977794"/>
    <lineage>
        <taxon>Bacteria</taxon>
        <taxon>Bacillati</taxon>
        <taxon>Actinomycetota</taxon>
        <taxon>Actinomycetes</taxon>
        <taxon>Catenulisporales</taxon>
        <taxon>Actinospicaceae</taxon>
        <taxon>Actinocrinis</taxon>
    </lineage>
</organism>
<dbReference type="Proteomes" id="UP000677913">
    <property type="component" value="Unassembled WGS sequence"/>
</dbReference>
<accession>A0A8J7WSE5</accession>
<feature type="non-terminal residue" evidence="2">
    <location>
        <position position="1"/>
    </location>
</feature>
<dbReference type="InterPro" id="IPR010296">
    <property type="entry name" value="DUF899_thioredox"/>
</dbReference>
<name>A0A8J7WSE5_9ACTN</name>
<dbReference type="EMBL" id="JAGSXH010000182">
    <property type="protein sequence ID" value="MBS2966708.1"/>
    <property type="molecule type" value="Genomic_DNA"/>
</dbReference>
<dbReference type="RefSeq" id="WP_211472046.1">
    <property type="nucleotide sequence ID" value="NZ_JAGSXH010000182.1"/>
</dbReference>
<sequence>LPDLFAGRRQLVIQHVMFDPSWDGACKSCTAAVDELSAGLMAHLGSRQTTYVLVSRAPLAKIEAYRAERGWQLPWYSSFGSDFNYDFHVTLDSSLAPVEFNYRGQEELVQAGLSWLLEGSSEQPGISCFLRDGDAVYHTYSTFARGTEQLGGSYGVLDMTALGRQEEWEEPKGRVDTPHGAEPSFSVGD</sequence>
<dbReference type="Pfam" id="PF05988">
    <property type="entry name" value="DUF899"/>
    <property type="match status" value="1"/>
</dbReference>
<protein>
    <submittedName>
        <fullName evidence="2">DUF899 domain-containing protein</fullName>
    </submittedName>
</protein>
<keyword evidence="3" id="KW-1185">Reference proteome</keyword>
<feature type="compositionally biased region" description="Basic and acidic residues" evidence="1">
    <location>
        <begin position="166"/>
        <end position="179"/>
    </location>
</feature>
<reference evidence="2" key="1">
    <citation type="submission" date="2021-04" db="EMBL/GenBank/DDBJ databases">
        <title>Genome based classification of Actinospica acidithermotolerans sp. nov., an actinobacterium isolated from an Indonesian hot spring.</title>
        <authorList>
            <person name="Kusuma A.B."/>
            <person name="Putra K.E."/>
            <person name="Nafisah S."/>
            <person name="Loh J."/>
            <person name="Nouioui I."/>
            <person name="Goodfellow M."/>
        </authorList>
    </citation>
    <scope>NUCLEOTIDE SEQUENCE</scope>
    <source>
        <strain evidence="2">DSM 45618</strain>
    </source>
</reference>
<gene>
    <name evidence="2" type="ORF">KGA66_26970</name>
</gene>
<comment type="caution">
    <text evidence="2">The sequence shown here is derived from an EMBL/GenBank/DDBJ whole genome shotgun (WGS) entry which is preliminary data.</text>
</comment>
<feature type="region of interest" description="Disordered" evidence="1">
    <location>
        <begin position="166"/>
        <end position="189"/>
    </location>
</feature>
<dbReference type="AlphaFoldDB" id="A0A8J7WSE5"/>
<evidence type="ECO:0000313" key="3">
    <source>
        <dbReference type="Proteomes" id="UP000677913"/>
    </source>
</evidence>
<proteinExistence type="predicted"/>
<evidence type="ECO:0000256" key="1">
    <source>
        <dbReference type="SAM" id="MobiDB-lite"/>
    </source>
</evidence>
<evidence type="ECO:0000313" key="2">
    <source>
        <dbReference type="EMBL" id="MBS2966708.1"/>
    </source>
</evidence>